<name>A0A0N4ZMN9_PARTI</name>
<dbReference type="SMART" id="SM00382">
    <property type="entry name" value="AAA"/>
    <property type="match status" value="1"/>
</dbReference>
<dbReference type="InterPro" id="IPR037219">
    <property type="entry name" value="Peptidase_M41-like"/>
</dbReference>
<protein>
    <submittedName>
        <fullName evidence="21">AAA domain-containing protein</fullName>
    </submittedName>
</protein>
<evidence type="ECO:0000313" key="21">
    <source>
        <dbReference type="WBParaSite" id="PTRK_0000980600.1"/>
    </source>
</evidence>
<dbReference type="InterPro" id="IPR003959">
    <property type="entry name" value="ATPase_AAA_core"/>
</dbReference>
<feature type="compositionally biased region" description="Basic and acidic residues" evidence="17">
    <location>
        <begin position="55"/>
        <end position="74"/>
    </location>
</feature>
<dbReference type="Pfam" id="PF00004">
    <property type="entry name" value="AAA"/>
    <property type="match status" value="1"/>
</dbReference>
<dbReference type="GO" id="GO:0016887">
    <property type="term" value="F:ATP hydrolysis activity"/>
    <property type="evidence" value="ECO:0007669"/>
    <property type="project" value="InterPro"/>
</dbReference>
<dbReference type="InterPro" id="IPR050928">
    <property type="entry name" value="ATP-dep_Zn_Metalloprotease"/>
</dbReference>
<evidence type="ECO:0000256" key="17">
    <source>
        <dbReference type="SAM" id="MobiDB-lite"/>
    </source>
</evidence>
<dbReference type="GO" id="GO:0005524">
    <property type="term" value="F:ATP binding"/>
    <property type="evidence" value="ECO:0007669"/>
    <property type="project" value="UniProtKB-KW"/>
</dbReference>
<dbReference type="PANTHER" id="PTHR43655:SF8">
    <property type="entry name" value="PARAPLEGIN"/>
    <property type="match status" value="1"/>
</dbReference>
<evidence type="ECO:0000256" key="2">
    <source>
        <dbReference type="ARBA" id="ARBA00004141"/>
    </source>
</evidence>
<evidence type="ECO:0000256" key="7">
    <source>
        <dbReference type="ARBA" id="ARBA00022692"/>
    </source>
</evidence>
<evidence type="ECO:0000256" key="11">
    <source>
        <dbReference type="ARBA" id="ARBA00022833"/>
    </source>
</evidence>
<feature type="domain" description="AAA+ ATPase" evidence="19">
    <location>
        <begin position="282"/>
        <end position="424"/>
    </location>
</feature>
<dbReference type="InterPro" id="IPR000642">
    <property type="entry name" value="Peptidase_M41"/>
</dbReference>
<comment type="subcellular location">
    <subcellularLocation>
        <location evidence="2">Membrane</location>
        <topology evidence="2">Multi-pass membrane protein</topology>
    </subcellularLocation>
    <subcellularLocation>
        <location evidence="3">Mitochondrion</location>
    </subcellularLocation>
</comment>
<dbReference type="InterPro" id="IPR003593">
    <property type="entry name" value="AAA+_ATPase"/>
</dbReference>
<dbReference type="Pfam" id="PF17862">
    <property type="entry name" value="AAA_lid_3"/>
    <property type="match status" value="1"/>
</dbReference>
<dbReference type="FunFam" id="1.10.8.60:FF:000019">
    <property type="entry name" value="AFG3-like AAA ATPase 2"/>
    <property type="match status" value="1"/>
</dbReference>
<keyword evidence="20" id="KW-1185">Reference proteome</keyword>
<dbReference type="NCBIfam" id="TIGR01241">
    <property type="entry name" value="FtsH_fam"/>
    <property type="match status" value="1"/>
</dbReference>
<dbReference type="FunFam" id="1.20.58.760:FF:000003">
    <property type="entry name" value="AFG3-like AAA ATPase 2"/>
    <property type="match status" value="1"/>
</dbReference>
<evidence type="ECO:0000256" key="10">
    <source>
        <dbReference type="ARBA" id="ARBA00022801"/>
    </source>
</evidence>
<dbReference type="PANTHER" id="PTHR43655">
    <property type="entry name" value="ATP-DEPENDENT PROTEASE"/>
    <property type="match status" value="1"/>
</dbReference>
<keyword evidence="8" id="KW-0479">Metal-binding</keyword>
<feature type="compositionally biased region" description="Basic and acidic residues" evidence="17">
    <location>
        <begin position="33"/>
        <end position="48"/>
    </location>
</feature>
<evidence type="ECO:0000256" key="6">
    <source>
        <dbReference type="ARBA" id="ARBA00022670"/>
    </source>
</evidence>
<dbReference type="WBParaSite" id="PTRK_0000980600.1">
    <property type="protein sequence ID" value="PTRK_0000980600.1"/>
    <property type="gene ID" value="PTRK_0000980600"/>
</dbReference>
<dbReference type="Pfam" id="PF01434">
    <property type="entry name" value="Peptidase_M41"/>
    <property type="match status" value="1"/>
</dbReference>
<dbReference type="CDD" id="cd19501">
    <property type="entry name" value="RecA-like_FtsH"/>
    <property type="match status" value="1"/>
</dbReference>
<organism evidence="20 21">
    <name type="scientific">Parastrongyloides trichosuri</name>
    <name type="common">Possum-specific nematode worm</name>
    <dbReference type="NCBI Taxonomy" id="131310"/>
    <lineage>
        <taxon>Eukaryota</taxon>
        <taxon>Metazoa</taxon>
        <taxon>Ecdysozoa</taxon>
        <taxon>Nematoda</taxon>
        <taxon>Chromadorea</taxon>
        <taxon>Rhabditida</taxon>
        <taxon>Tylenchina</taxon>
        <taxon>Panagrolaimomorpha</taxon>
        <taxon>Strongyloidoidea</taxon>
        <taxon>Strongyloididae</taxon>
        <taxon>Parastrongyloides</taxon>
    </lineage>
</organism>
<dbReference type="Gene3D" id="1.10.8.60">
    <property type="match status" value="1"/>
</dbReference>
<feature type="transmembrane region" description="Helical" evidence="18">
    <location>
        <begin position="191"/>
        <end position="214"/>
    </location>
</feature>
<dbReference type="InterPro" id="IPR005936">
    <property type="entry name" value="FtsH"/>
</dbReference>
<evidence type="ECO:0000256" key="18">
    <source>
        <dbReference type="SAM" id="Phobius"/>
    </source>
</evidence>
<dbReference type="HAMAP" id="MF_01458">
    <property type="entry name" value="FtsH"/>
    <property type="match status" value="1"/>
</dbReference>
<keyword evidence="11" id="KW-0862">Zinc</keyword>
<dbReference type="Gene3D" id="3.40.50.300">
    <property type="entry name" value="P-loop containing nucleotide triphosphate hydrolases"/>
    <property type="match status" value="1"/>
</dbReference>
<dbReference type="Gene3D" id="3.40.1690.20">
    <property type="match status" value="1"/>
</dbReference>
<keyword evidence="15" id="KW-0482">Metalloprotease</keyword>
<dbReference type="GO" id="GO:0005745">
    <property type="term" value="C:m-AAA complex"/>
    <property type="evidence" value="ECO:0007669"/>
    <property type="project" value="TreeGrafter"/>
</dbReference>
<dbReference type="AlphaFoldDB" id="A0A0N4ZMN9"/>
<evidence type="ECO:0000256" key="13">
    <source>
        <dbReference type="ARBA" id="ARBA00022946"/>
    </source>
</evidence>
<dbReference type="SUPFAM" id="SSF52540">
    <property type="entry name" value="P-loop containing nucleoside triphosphate hydrolases"/>
    <property type="match status" value="1"/>
</dbReference>
<dbReference type="InterPro" id="IPR041569">
    <property type="entry name" value="AAA_lid_3"/>
</dbReference>
<keyword evidence="10" id="KW-0378">Hydrolase</keyword>
<evidence type="ECO:0000256" key="16">
    <source>
        <dbReference type="ARBA" id="ARBA00023136"/>
    </source>
</evidence>
<evidence type="ECO:0000313" key="20">
    <source>
        <dbReference type="Proteomes" id="UP000038045"/>
    </source>
</evidence>
<evidence type="ECO:0000256" key="15">
    <source>
        <dbReference type="ARBA" id="ARBA00023049"/>
    </source>
</evidence>
<dbReference type="Gene3D" id="1.20.58.760">
    <property type="entry name" value="Peptidase M41"/>
    <property type="match status" value="1"/>
</dbReference>
<evidence type="ECO:0000256" key="14">
    <source>
        <dbReference type="ARBA" id="ARBA00022989"/>
    </source>
</evidence>
<dbReference type="GO" id="GO:0004222">
    <property type="term" value="F:metalloendopeptidase activity"/>
    <property type="evidence" value="ECO:0007669"/>
    <property type="project" value="InterPro"/>
</dbReference>
<comment type="similarity">
    <text evidence="4">In the C-terminal section; belongs to the peptidase M41 family.</text>
</comment>
<reference evidence="21" key="1">
    <citation type="submission" date="2017-02" db="UniProtKB">
        <authorList>
            <consortium name="WormBaseParasite"/>
        </authorList>
    </citation>
    <scope>IDENTIFICATION</scope>
</reference>
<sequence>MNSLHKMATSSIVLLRPNKSHNFEKRRSRLHKLKEDIESHKHGKHSQESSESNNDNEKKSSSDDDQPENEKEKFKQQMKKVFAYSLFAYGIYYMFTASERIENQMTPISFEDFLNRILPSGCVYKIEISPEQDKAYIYVLHGSKLDDGTLLDPYYIVGINNIERFEHEIRRVESNYGIDPSNWTPIKYFKYSWVAGVATLVITLLIFSLPFILMSRMKGSFMNMFSNVMKAKFKVLDPNLKESKLNIKFKDVAGLHEAKIEIMEFVDYLKNPSKYTKLGAKLPKGAIMTGPPGCGKTLLAKALAAESSVPFISANGTEFIEMIGGLGASRMRDLFKLAKQKAPCMIYIDEIDAIGKKRSEGNSPMNGTTSEEEQTLNQLLVEMDGMDSGKGIIVFASTNRPDILDKALMRPGRFDRHVTVDLPTALERTELFELYLKKIKLDKNPSYYSGRLSQLTPGMSGADIANIVNEAAIHAASNKKTVVVEQDINYAIERVIAGPEKRSRTLVKEEKETVAYHEAGHALVGWLLEHTDALLKVTIVPRTSAALGFAQYTPRDRKLFTTEELFDRMCMMLGGRAAENICFGRITTGAHDDLQKVTKQAYAQVQIYGMNKKVGPLSFPPDQTSASPEFSKKPYGKQLARVMDEEAKALIAKAYYTTEDLIRKNHDKLDILAKELLKKESLTYEDVKNLIGPPPYGDKNVIEMAEQSLPNLEQNI</sequence>
<evidence type="ECO:0000256" key="1">
    <source>
        <dbReference type="ARBA" id="ARBA00001947"/>
    </source>
</evidence>
<dbReference type="GO" id="GO:0034982">
    <property type="term" value="P:mitochondrial protein processing"/>
    <property type="evidence" value="ECO:0007669"/>
    <property type="project" value="TreeGrafter"/>
</dbReference>
<keyword evidence="6" id="KW-0645">Protease</keyword>
<keyword evidence="16 18" id="KW-0472">Membrane</keyword>
<comment type="cofactor">
    <cofactor evidence="1">
        <name>Zn(2+)</name>
        <dbReference type="ChEBI" id="CHEBI:29105"/>
    </cofactor>
</comment>
<dbReference type="FunFam" id="3.40.50.300:FF:000277">
    <property type="entry name" value="ATP-dependent zinc metalloprotease FtsH"/>
    <property type="match status" value="1"/>
</dbReference>
<keyword evidence="9" id="KW-0547">Nucleotide-binding</keyword>
<dbReference type="SUPFAM" id="SSF140990">
    <property type="entry name" value="FtsH protease domain-like"/>
    <property type="match status" value="1"/>
</dbReference>
<evidence type="ECO:0000256" key="5">
    <source>
        <dbReference type="ARBA" id="ARBA00010550"/>
    </source>
</evidence>
<keyword evidence="14 18" id="KW-1133">Transmembrane helix</keyword>
<dbReference type="STRING" id="131310.A0A0N4ZMN9"/>
<dbReference type="GO" id="GO:0004176">
    <property type="term" value="F:ATP-dependent peptidase activity"/>
    <property type="evidence" value="ECO:0007669"/>
    <property type="project" value="InterPro"/>
</dbReference>
<proteinExistence type="inferred from homology"/>
<evidence type="ECO:0000256" key="4">
    <source>
        <dbReference type="ARBA" id="ARBA00010044"/>
    </source>
</evidence>
<accession>A0A0N4ZMN9</accession>
<evidence type="ECO:0000256" key="12">
    <source>
        <dbReference type="ARBA" id="ARBA00022840"/>
    </source>
</evidence>
<comment type="similarity">
    <text evidence="5">In the N-terminal section; belongs to the AAA ATPase family.</text>
</comment>
<evidence type="ECO:0000256" key="8">
    <source>
        <dbReference type="ARBA" id="ARBA00022723"/>
    </source>
</evidence>
<feature type="region of interest" description="Disordered" evidence="17">
    <location>
        <begin position="15"/>
        <end position="74"/>
    </location>
</feature>
<dbReference type="Proteomes" id="UP000038045">
    <property type="component" value="Unplaced"/>
</dbReference>
<evidence type="ECO:0000256" key="9">
    <source>
        <dbReference type="ARBA" id="ARBA00022741"/>
    </source>
</evidence>
<evidence type="ECO:0000259" key="19">
    <source>
        <dbReference type="SMART" id="SM00382"/>
    </source>
</evidence>
<keyword evidence="7 18" id="KW-0812">Transmembrane</keyword>
<dbReference type="GO" id="GO:0046872">
    <property type="term" value="F:metal ion binding"/>
    <property type="evidence" value="ECO:0007669"/>
    <property type="project" value="UniProtKB-KW"/>
</dbReference>
<evidence type="ECO:0000256" key="3">
    <source>
        <dbReference type="ARBA" id="ARBA00004173"/>
    </source>
</evidence>
<keyword evidence="12" id="KW-0067">ATP-binding</keyword>
<keyword evidence="13" id="KW-0809">Transit peptide</keyword>
<dbReference type="InterPro" id="IPR027417">
    <property type="entry name" value="P-loop_NTPase"/>
</dbReference>